<evidence type="ECO:0000256" key="1">
    <source>
        <dbReference type="ARBA" id="ARBA00004370"/>
    </source>
</evidence>
<dbReference type="InterPro" id="IPR006885">
    <property type="entry name" value="NADH_UbQ_FeS_4_mit-like"/>
</dbReference>
<keyword evidence="2" id="KW-0813">Transport</keyword>
<dbReference type="PANTHER" id="PTHR12219">
    <property type="entry name" value="NADH-UBIQUINONE OXIDOREDUCTASE"/>
    <property type="match status" value="1"/>
</dbReference>
<gene>
    <name evidence="7" type="ORF">GBZ48_00190</name>
</gene>
<evidence type="ECO:0000256" key="2">
    <source>
        <dbReference type="ARBA" id="ARBA00022448"/>
    </source>
</evidence>
<accession>A0ABX2K2A2</accession>
<keyword evidence="8" id="KW-1185">Reference proteome</keyword>
<dbReference type="Proteomes" id="UP000605086">
    <property type="component" value="Unassembled WGS sequence"/>
</dbReference>
<dbReference type="InterPro" id="IPR038532">
    <property type="entry name" value="NDUFS4-like_sf"/>
</dbReference>
<evidence type="ECO:0000256" key="4">
    <source>
        <dbReference type="ARBA" id="ARBA00022946"/>
    </source>
</evidence>
<evidence type="ECO:0000256" key="5">
    <source>
        <dbReference type="ARBA" id="ARBA00022982"/>
    </source>
</evidence>
<name>A0ABX2K2A2_9PROT</name>
<evidence type="ECO:0000256" key="3">
    <source>
        <dbReference type="ARBA" id="ARBA00022660"/>
    </source>
</evidence>
<organism evidence="7 8">
    <name type="scientific">Azospirillum melinis</name>
    <dbReference type="NCBI Taxonomy" id="328839"/>
    <lineage>
        <taxon>Bacteria</taxon>
        <taxon>Pseudomonadati</taxon>
        <taxon>Pseudomonadota</taxon>
        <taxon>Alphaproteobacteria</taxon>
        <taxon>Rhodospirillales</taxon>
        <taxon>Azospirillaceae</taxon>
        <taxon>Azospirillum</taxon>
    </lineage>
</organism>
<comment type="subcellular location">
    <subcellularLocation>
        <location evidence="1">Membrane</location>
    </subcellularLocation>
</comment>
<evidence type="ECO:0000256" key="6">
    <source>
        <dbReference type="ARBA" id="ARBA00023136"/>
    </source>
</evidence>
<dbReference type="PANTHER" id="PTHR12219:SF8">
    <property type="entry name" value="NADH DEHYDROGENASE [UBIQUINONE] IRON-SULFUR PROTEIN 4, MITOCHONDRIAL"/>
    <property type="match status" value="1"/>
</dbReference>
<evidence type="ECO:0000313" key="7">
    <source>
        <dbReference type="EMBL" id="NUA97691.1"/>
    </source>
</evidence>
<sequence length="149" mass="16721">MAFGLPHPRDHNLWRRPPTMPGVSLPATTAVPMAYIHRPSPSVTQSGPGRKQWVLEFEPTDPPFPDPVTGWTGSAAPFSHIQLFFPDLNSAVSFAERHGWRYQVDEPPKKKITAKNYADNLKYELAGPIQSAKKWKDDIPGSRRPIGIR</sequence>
<dbReference type="Pfam" id="PF04800">
    <property type="entry name" value="NDUS4"/>
    <property type="match status" value="1"/>
</dbReference>
<keyword evidence="6" id="KW-0472">Membrane</keyword>
<dbReference type="Gene3D" id="3.30.160.190">
    <property type="entry name" value="atu1810 like domain"/>
    <property type="match status" value="1"/>
</dbReference>
<evidence type="ECO:0000313" key="8">
    <source>
        <dbReference type="Proteomes" id="UP000605086"/>
    </source>
</evidence>
<keyword evidence="3" id="KW-0679">Respiratory chain</keyword>
<comment type="caution">
    <text evidence="7">The sequence shown here is derived from an EMBL/GenBank/DDBJ whole genome shotgun (WGS) entry which is preliminary data.</text>
</comment>
<keyword evidence="4" id="KW-0809">Transit peptide</keyword>
<proteinExistence type="predicted"/>
<evidence type="ECO:0008006" key="9">
    <source>
        <dbReference type="Google" id="ProtNLM"/>
    </source>
</evidence>
<dbReference type="EMBL" id="WHOS01000001">
    <property type="protein sequence ID" value="NUA97691.1"/>
    <property type="molecule type" value="Genomic_DNA"/>
</dbReference>
<reference evidence="7 8" key="1">
    <citation type="submission" date="2019-10" db="EMBL/GenBank/DDBJ databases">
        <title>Genome sequence of Azospirillum melinis.</title>
        <authorList>
            <person name="Ambrosini A."/>
            <person name="Sant'Anna F.H."/>
            <person name="Cassan F.D."/>
            <person name="Souza E.M."/>
            <person name="Passaglia L.M.P."/>
        </authorList>
    </citation>
    <scope>NUCLEOTIDE SEQUENCE [LARGE SCALE GENOMIC DNA]</scope>
    <source>
        <strain evidence="7 8">TMCY0552</strain>
    </source>
</reference>
<protein>
    <recommendedName>
        <fullName evidence="9">ETC complex I subunit</fullName>
    </recommendedName>
</protein>
<dbReference type="RefSeq" id="WP_174469129.1">
    <property type="nucleotide sequence ID" value="NZ_JAGINN010000003.1"/>
</dbReference>
<keyword evidence="5" id="KW-0249">Electron transport</keyword>